<dbReference type="OMA" id="DEMNCIM"/>
<feature type="compositionally biased region" description="Basic residues" evidence="4">
    <location>
        <begin position="647"/>
        <end position="658"/>
    </location>
</feature>
<feature type="transmembrane region" description="Helical" evidence="5">
    <location>
        <begin position="522"/>
        <end position="543"/>
    </location>
</feature>
<keyword evidence="6" id="KW-0418">Kinase</keyword>
<reference evidence="6 7" key="1">
    <citation type="submission" date="2013-02" db="EMBL/GenBank/DDBJ databases">
        <title>The Genome Sequence of Plasmodium falciparum NF54.</title>
        <authorList>
            <consortium name="The Broad Institute Genome Sequencing Platform"/>
            <consortium name="The Broad Institute Genome Sequencing Center for Infectious Disease"/>
            <person name="Neafsey D."/>
            <person name="Cheeseman I."/>
            <person name="Volkman S."/>
            <person name="Adams J."/>
            <person name="Walker B."/>
            <person name="Young S.K."/>
            <person name="Zeng Q."/>
            <person name="Gargeya S."/>
            <person name="Fitzgerald M."/>
            <person name="Haas B."/>
            <person name="Abouelleil A."/>
            <person name="Alvarado L."/>
            <person name="Arachchi H.M."/>
            <person name="Berlin A.M."/>
            <person name="Chapman S.B."/>
            <person name="Dewar J."/>
            <person name="Goldberg J."/>
            <person name="Griggs A."/>
            <person name="Gujja S."/>
            <person name="Hansen M."/>
            <person name="Howarth C."/>
            <person name="Imamovic A."/>
            <person name="Larimer J."/>
            <person name="McCowan C."/>
            <person name="Murphy C."/>
            <person name="Neiman D."/>
            <person name="Pearson M."/>
            <person name="Priest M."/>
            <person name="Roberts A."/>
            <person name="Saif S."/>
            <person name="Shea T."/>
            <person name="Sisk P."/>
            <person name="Sykes S."/>
            <person name="Wortman J."/>
            <person name="Nusbaum C."/>
            <person name="Birren B."/>
        </authorList>
    </citation>
    <scope>NUCLEOTIDE SEQUENCE [LARGE SCALE GENOMIC DNA]</scope>
    <source>
        <strain evidence="6 7">NF54</strain>
    </source>
</reference>
<evidence type="ECO:0000256" key="5">
    <source>
        <dbReference type="SAM" id="Phobius"/>
    </source>
</evidence>
<dbReference type="GO" id="GO:0004594">
    <property type="term" value="F:pantothenate kinase activity"/>
    <property type="evidence" value="ECO:0007669"/>
    <property type="project" value="TreeGrafter"/>
</dbReference>
<evidence type="ECO:0000256" key="1">
    <source>
        <dbReference type="ARBA" id="ARBA00022741"/>
    </source>
</evidence>
<dbReference type="PANTHER" id="PTHR12280">
    <property type="entry name" value="PANTOTHENATE KINASE"/>
    <property type="match status" value="1"/>
</dbReference>
<dbReference type="GO" id="GO:0005829">
    <property type="term" value="C:cytosol"/>
    <property type="evidence" value="ECO:0007669"/>
    <property type="project" value="TreeGrafter"/>
</dbReference>
<dbReference type="EMBL" id="KE123881">
    <property type="protein sequence ID" value="EWC86014.1"/>
    <property type="molecule type" value="Genomic_DNA"/>
</dbReference>
<dbReference type="InterPro" id="IPR004567">
    <property type="entry name" value="Type_II_PanK"/>
</dbReference>
<dbReference type="GO" id="GO:0005634">
    <property type="term" value="C:nucleus"/>
    <property type="evidence" value="ECO:0007669"/>
    <property type="project" value="TreeGrafter"/>
</dbReference>
<dbReference type="GO" id="GO:0015937">
    <property type="term" value="P:coenzyme A biosynthetic process"/>
    <property type="evidence" value="ECO:0007669"/>
    <property type="project" value="UniProtKB-KW"/>
</dbReference>
<evidence type="ECO:0000256" key="4">
    <source>
        <dbReference type="SAM" id="MobiDB-lite"/>
    </source>
</evidence>
<dbReference type="AlphaFoldDB" id="W7JY48"/>
<keyword evidence="2" id="KW-0067">ATP-binding</keyword>
<evidence type="ECO:0000313" key="6">
    <source>
        <dbReference type="EMBL" id="EWC86014.1"/>
    </source>
</evidence>
<evidence type="ECO:0000256" key="2">
    <source>
        <dbReference type="ARBA" id="ARBA00022840"/>
    </source>
</evidence>
<protein>
    <submittedName>
        <fullName evidence="6">Pantothenate kinase</fullName>
    </submittedName>
</protein>
<proteinExistence type="predicted"/>
<gene>
    <name evidence="6" type="ORF">PFNF54_05225</name>
</gene>
<feature type="compositionally biased region" description="Basic and acidic residues" evidence="4">
    <location>
        <begin position="617"/>
        <end position="646"/>
    </location>
</feature>
<keyword evidence="5" id="KW-0472">Membrane</keyword>
<dbReference type="Gene3D" id="3.30.420.510">
    <property type="match status" value="1"/>
</dbReference>
<keyword evidence="5" id="KW-1133">Transmembrane helix</keyword>
<organism evidence="6 7">
    <name type="scientific">Plasmodium falciparum (isolate NF54)</name>
    <dbReference type="NCBI Taxonomy" id="5843"/>
    <lineage>
        <taxon>Eukaryota</taxon>
        <taxon>Sar</taxon>
        <taxon>Alveolata</taxon>
        <taxon>Apicomplexa</taxon>
        <taxon>Aconoidasida</taxon>
        <taxon>Haemosporida</taxon>
        <taxon>Plasmodiidae</taxon>
        <taxon>Plasmodium</taxon>
        <taxon>Plasmodium (Laverania)</taxon>
    </lineage>
</organism>
<feature type="region of interest" description="Disordered" evidence="4">
    <location>
        <begin position="611"/>
        <end position="658"/>
    </location>
</feature>
<feature type="compositionally biased region" description="Acidic residues" evidence="4">
    <location>
        <begin position="200"/>
        <end position="214"/>
    </location>
</feature>
<keyword evidence="1" id="KW-0547">Nucleotide-binding</keyword>
<sequence>MRKYKNELNISNVLEKKDDCCSLDIGGTLIKVVYVNHKYIHDDNIKENTEHLMIKMNGNKNIYLTFFDISKLDDTLYFLLRNNLIKKKITLTGGGAHKYFYHVLEKALYHKLGMEINKGDNKIYVSKYLYDEKLSIFSIFVCSTKSNDQNKNDDINNFNSKIIEGQVLFDKKFVDKFPSDTIKIYVEKRYFDKNGNNDDNNNDDDDNNDDDNNNNDDNNNDNYMILTCSRKDEMNCIMNGIHTLFSVDKSFFRYERFLNVKVPVKITSPFHPFIIANIGSGISILKSNGYDSYQRIAGTAIGGGTLMGLAKIILDNISFEELIKCAEDKNKNISFDLKMKHIIGDAPVDGCTHANTLASCFGCLKNILKEIKENNGHNKTIHHEVAKGLIQMVSYNIGYMVYLLSKMHNVKRIFFSGKYISNNEYIMESLTHGVYYYYLHFNSKMNGVDKINDINLKNNIAKNTIKRELYNVKDIHFNDKDMNSYLSYHYKLQDKEILPQVLFPKHDGFLGALGYFDNSFSLVKIIFCCSFVLCLSLLSMILFEITGFIATRLQLFIWYIDISLMILFIYIIIPISLIYTYVTYEDEKTSNSLFKFQYFYTTLIKINNKKKKKKFHSPNEEDKKEREREKNQDKGQEKNQDKGQEKKKIKIKDKKKIKIKDKKNVTIKDKKNITIKDKKNIMIKNKKKHIL</sequence>
<feature type="transmembrane region" description="Helical" evidence="5">
    <location>
        <begin position="555"/>
        <end position="582"/>
    </location>
</feature>
<accession>W7JY48</accession>
<keyword evidence="6" id="KW-0808">Transferase</keyword>
<dbReference type="FunFam" id="3.30.420.40:FF:000326">
    <property type="entry name" value="Pantothenate kinase"/>
    <property type="match status" value="1"/>
</dbReference>
<dbReference type="SUPFAM" id="SSF53067">
    <property type="entry name" value="Actin-like ATPase domain"/>
    <property type="match status" value="2"/>
</dbReference>
<dbReference type="Proteomes" id="UP000030673">
    <property type="component" value="Unassembled WGS sequence"/>
</dbReference>
<keyword evidence="5" id="KW-0812">Transmembrane</keyword>
<dbReference type="Pfam" id="PF03630">
    <property type="entry name" value="Fumble"/>
    <property type="match status" value="2"/>
</dbReference>
<feature type="region of interest" description="Disordered" evidence="4">
    <location>
        <begin position="195"/>
        <end position="221"/>
    </location>
</feature>
<keyword evidence="7" id="KW-1185">Reference proteome</keyword>
<dbReference type="Gene3D" id="3.30.420.40">
    <property type="match status" value="1"/>
</dbReference>
<evidence type="ECO:0000256" key="3">
    <source>
        <dbReference type="ARBA" id="ARBA00022993"/>
    </source>
</evidence>
<name>W7JY48_PLAFO</name>
<evidence type="ECO:0000313" key="7">
    <source>
        <dbReference type="Proteomes" id="UP000030673"/>
    </source>
</evidence>
<dbReference type="PANTHER" id="PTHR12280:SF20">
    <property type="entry name" value="4'-PHOSPHOPANTETHEINE PHOSPHATASE"/>
    <property type="match status" value="1"/>
</dbReference>
<dbReference type="GO" id="GO:0005524">
    <property type="term" value="F:ATP binding"/>
    <property type="evidence" value="ECO:0007669"/>
    <property type="project" value="UniProtKB-KW"/>
</dbReference>
<dbReference type="InterPro" id="IPR043129">
    <property type="entry name" value="ATPase_NBD"/>
</dbReference>
<keyword evidence="3" id="KW-0173">Coenzyme A biosynthesis</keyword>